<dbReference type="EMBL" id="JAQIZZ010000002">
    <property type="protein sequence ID" value="KAJ5552400.1"/>
    <property type="molecule type" value="Genomic_DNA"/>
</dbReference>
<evidence type="ECO:0000313" key="2">
    <source>
        <dbReference type="EMBL" id="KAJ5552400.1"/>
    </source>
</evidence>
<comment type="caution">
    <text evidence="2">The sequence shown here is derived from an EMBL/GenBank/DDBJ whole genome shotgun (WGS) entry which is preliminary data.</text>
</comment>
<name>A0AAD6GJU2_9EURO</name>
<dbReference type="InterPro" id="IPR044053">
    <property type="entry name" value="AsaB-like"/>
</dbReference>
<proteinExistence type="inferred from homology"/>
<dbReference type="NCBIfam" id="NF041278">
    <property type="entry name" value="CmcJ_NvfI_EfuI"/>
    <property type="match status" value="1"/>
</dbReference>
<sequence>MPVTTMAKNQRAQLRYFQWSPDFEKTKPYELLLDNIPDDFPVTNFETSPEEAETIHDIRGMEKSFTLEEHGFCIAEQRLETLVFDQDTIENIYLPQVEELLKGLMPNIQSLFIFDWRLRSSDRKLIGAQFEGDYLNLADQTNRLFPAEAVHIDQSPVSAYKRVIYHMKDQAPELLRRKFQVINVWRPIHHAVENYPLAICDASTVCSDRVIAADHVRRDYQGESYYPLYTPGYKWYYLSGQMEHEVTVFKTYDSRPAGSAKVGCPHTAFKVPDVHPDAPPRESIEVRVLVFFNS</sequence>
<dbReference type="Proteomes" id="UP001220324">
    <property type="component" value="Unassembled WGS sequence"/>
</dbReference>
<reference evidence="2 3" key="1">
    <citation type="journal article" date="2023" name="IMA Fungus">
        <title>Comparative genomic study of the Penicillium genus elucidates a diverse pangenome and 15 lateral gene transfer events.</title>
        <authorList>
            <person name="Petersen C."/>
            <person name="Sorensen T."/>
            <person name="Nielsen M.R."/>
            <person name="Sondergaard T.E."/>
            <person name="Sorensen J.L."/>
            <person name="Fitzpatrick D.A."/>
            <person name="Frisvad J.C."/>
            <person name="Nielsen K.L."/>
        </authorList>
    </citation>
    <scope>NUCLEOTIDE SEQUENCE [LARGE SCALE GENOMIC DNA]</scope>
    <source>
        <strain evidence="2 3">IBT 35679</strain>
    </source>
</reference>
<evidence type="ECO:0000313" key="3">
    <source>
        <dbReference type="Proteomes" id="UP001220324"/>
    </source>
</evidence>
<dbReference type="PANTHER" id="PTHR34598">
    <property type="entry name" value="BLL6449 PROTEIN"/>
    <property type="match status" value="1"/>
</dbReference>
<keyword evidence="3" id="KW-1185">Reference proteome</keyword>
<gene>
    <name evidence="2" type="ORF">N7494_001778</name>
</gene>
<organism evidence="2 3">
    <name type="scientific">Penicillium frequentans</name>
    <dbReference type="NCBI Taxonomy" id="3151616"/>
    <lineage>
        <taxon>Eukaryota</taxon>
        <taxon>Fungi</taxon>
        <taxon>Dikarya</taxon>
        <taxon>Ascomycota</taxon>
        <taxon>Pezizomycotina</taxon>
        <taxon>Eurotiomycetes</taxon>
        <taxon>Eurotiomycetidae</taxon>
        <taxon>Eurotiales</taxon>
        <taxon>Aspergillaceae</taxon>
        <taxon>Penicillium</taxon>
    </lineage>
</organism>
<evidence type="ECO:0000256" key="1">
    <source>
        <dbReference type="ARBA" id="ARBA00023604"/>
    </source>
</evidence>
<comment type="similarity">
    <text evidence="1">Belongs to the asaB hydroxylase/desaturase family.</text>
</comment>
<dbReference type="AlphaFoldDB" id="A0AAD6GJU2"/>
<accession>A0AAD6GJU2</accession>
<protein>
    <submittedName>
        <fullName evidence="2">7 alpha-cephem-methoxylase</fullName>
    </submittedName>
</protein>
<dbReference type="PANTHER" id="PTHR34598:SF3">
    <property type="entry name" value="OXIDOREDUCTASE AN1597"/>
    <property type="match status" value="1"/>
</dbReference>
<dbReference type="GO" id="GO:0016491">
    <property type="term" value="F:oxidoreductase activity"/>
    <property type="evidence" value="ECO:0007669"/>
    <property type="project" value="InterPro"/>
</dbReference>